<sequence>MISSIIVDRASIMYSKYCAGTSTVRSILKTVGVLPVAKFNCCKNKESFVEKKVGVVEIFITVSFLPIVFAVLGYAAIGIVEGEVWWSRDQELPADESFPTSEMAGLAFVEDDHVLVFVLKCYLGRWLALEPDTEGRREDAEIFINGLTSGLVTPELHHCVTGIATPKEKWGIRMVYPSGEMAIALSSVRDWPIAPRFQVVPAYLRLQHQILSRRDGMKIGKLMLRVYFSGGICEL</sequence>
<reference evidence="2 3" key="1">
    <citation type="journal article" date="2018" name="Nat. Ecol. Evol.">
        <title>Pezizomycetes genomes reveal the molecular basis of ectomycorrhizal truffle lifestyle.</title>
        <authorList>
            <person name="Murat C."/>
            <person name="Payen T."/>
            <person name="Noel B."/>
            <person name="Kuo A."/>
            <person name="Morin E."/>
            <person name="Chen J."/>
            <person name="Kohler A."/>
            <person name="Krizsan K."/>
            <person name="Balestrini R."/>
            <person name="Da Silva C."/>
            <person name="Montanini B."/>
            <person name="Hainaut M."/>
            <person name="Levati E."/>
            <person name="Barry K.W."/>
            <person name="Belfiori B."/>
            <person name="Cichocki N."/>
            <person name="Clum A."/>
            <person name="Dockter R.B."/>
            <person name="Fauchery L."/>
            <person name="Guy J."/>
            <person name="Iotti M."/>
            <person name="Le Tacon F."/>
            <person name="Lindquist E.A."/>
            <person name="Lipzen A."/>
            <person name="Malagnac F."/>
            <person name="Mello A."/>
            <person name="Molinier V."/>
            <person name="Miyauchi S."/>
            <person name="Poulain J."/>
            <person name="Riccioni C."/>
            <person name="Rubini A."/>
            <person name="Sitrit Y."/>
            <person name="Splivallo R."/>
            <person name="Traeger S."/>
            <person name="Wang M."/>
            <person name="Zifcakova L."/>
            <person name="Wipf D."/>
            <person name="Zambonelli A."/>
            <person name="Paolocci F."/>
            <person name="Nowrousian M."/>
            <person name="Ottonello S."/>
            <person name="Baldrian P."/>
            <person name="Spatafora J.W."/>
            <person name="Henrissat B."/>
            <person name="Nagy L.G."/>
            <person name="Aury J.M."/>
            <person name="Wincker P."/>
            <person name="Grigoriev I.V."/>
            <person name="Bonfante P."/>
            <person name="Martin F.M."/>
        </authorList>
    </citation>
    <scope>NUCLEOTIDE SEQUENCE [LARGE SCALE GENOMIC DNA]</scope>
    <source>
        <strain evidence="2 3">120613-1</strain>
    </source>
</reference>
<evidence type="ECO:0000313" key="3">
    <source>
        <dbReference type="Proteomes" id="UP000276215"/>
    </source>
</evidence>
<organism evidence="2 3">
    <name type="scientific">Choiromyces venosus 120613-1</name>
    <dbReference type="NCBI Taxonomy" id="1336337"/>
    <lineage>
        <taxon>Eukaryota</taxon>
        <taxon>Fungi</taxon>
        <taxon>Dikarya</taxon>
        <taxon>Ascomycota</taxon>
        <taxon>Pezizomycotina</taxon>
        <taxon>Pezizomycetes</taxon>
        <taxon>Pezizales</taxon>
        <taxon>Tuberaceae</taxon>
        <taxon>Choiromyces</taxon>
    </lineage>
</organism>
<keyword evidence="1" id="KW-1133">Transmembrane helix</keyword>
<name>A0A3N4JLF7_9PEZI</name>
<dbReference type="AlphaFoldDB" id="A0A3N4JLF7"/>
<keyword evidence="1" id="KW-0472">Membrane</keyword>
<keyword evidence="1" id="KW-0812">Transmembrane</keyword>
<protein>
    <submittedName>
        <fullName evidence="2">Uncharacterized protein</fullName>
    </submittedName>
</protein>
<feature type="transmembrane region" description="Helical" evidence="1">
    <location>
        <begin position="58"/>
        <end position="80"/>
    </location>
</feature>
<keyword evidence="3" id="KW-1185">Reference proteome</keyword>
<gene>
    <name evidence="2" type="ORF">L873DRAFT_1089986</name>
</gene>
<proteinExistence type="predicted"/>
<dbReference type="EMBL" id="ML120401">
    <property type="protein sequence ID" value="RPA97828.1"/>
    <property type="molecule type" value="Genomic_DNA"/>
</dbReference>
<evidence type="ECO:0000313" key="2">
    <source>
        <dbReference type="EMBL" id="RPA97828.1"/>
    </source>
</evidence>
<accession>A0A3N4JLF7</accession>
<evidence type="ECO:0000256" key="1">
    <source>
        <dbReference type="SAM" id="Phobius"/>
    </source>
</evidence>
<dbReference type="Proteomes" id="UP000276215">
    <property type="component" value="Unassembled WGS sequence"/>
</dbReference>